<dbReference type="GO" id="GO:0005634">
    <property type="term" value="C:nucleus"/>
    <property type="evidence" value="ECO:0007669"/>
    <property type="project" value="UniProtKB-SubCell"/>
</dbReference>
<evidence type="ECO:0000313" key="9">
    <source>
        <dbReference type="Proteomes" id="UP000191342"/>
    </source>
</evidence>
<evidence type="ECO:0000256" key="3">
    <source>
        <dbReference type="ARBA" id="ARBA00023015"/>
    </source>
</evidence>
<keyword evidence="9" id="KW-1185">Reference proteome</keyword>
<keyword evidence="5" id="KW-0804">Transcription</keyword>
<name>A0A1V6SKV7_9EURO</name>
<dbReference type="SMART" id="SM00906">
    <property type="entry name" value="Fungal_trans"/>
    <property type="match status" value="1"/>
</dbReference>
<dbReference type="InterPro" id="IPR036864">
    <property type="entry name" value="Zn2-C6_fun-type_DNA-bd_sf"/>
</dbReference>
<dbReference type="InterPro" id="IPR001138">
    <property type="entry name" value="Zn2Cys6_DnaBD"/>
</dbReference>
<dbReference type="PROSITE" id="PS50048">
    <property type="entry name" value="ZN2_CY6_FUNGAL_2"/>
    <property type="match status" value="1"/>
</dbReference>
<keyword evidence="3" id="KW-0805">Transcription regulation</keyword>
<dbReference type="Pfam" id="PF00172">
    <property type="entry name" value="Zn_clus"/>
    <property type="match status" value="1"/>
</dbReference>
<keyword evidence="2" id="KW-0479">Metal-binding</keyword>
<dbReference type="PANTHER" id="PTHR46910:SF3">
    <property type="entry name" value="HALOTOLERANCE PROTEIN 9-RELATED"/>
    <property type="match status" value="1"/>
</dbReference>
<evidence type="ECO:0000259" key="7">
    <source>
        <dbReference type="PROSITE" id="PS50048"/>
    </source>
</evidence>
<organism evidence="8 9">
    <name type="scientific">Penicillium flavigenum</name>
    <dbReference type="NCBI Taxonomy" id="254877"/>
    <lineage>
        <taxon>Eukaryota</taxon>
        <taxon>Fungi</taxon>
        <taxon>Dikarya</taxon>
        <taxon>Ascomycota</taxon>
        <taxon>Pezizomycotina</taxon>
        <taxon>Eurotiomycetes</taxon>
        <taxon>Eurotiomycetidae</taxon>
        <taxon>Eurotiales</taxon>
        <taxon>Aspergillaceae</taxon>
        <taxon>Penicillium</taxon>
    </lineage>
</organism>
<dbReference type="Proteomes" id="UP000191342">
    <property type="component" value="Unassembled WGS sequence"/>
</dbReference>
<dbReference type="SUPFAM" id="SSF57701">
    <property type="entry name" value="Zn2/Cys6 DNA-binding domain"/>
    <property type="match status" value="1"/>
</dbReference>
<dbReference type="EMBL" id="MLQL01000036">
    <property type="protein sequence ID" value="OQE14681.1"/>
    <property type="molecule type" value="Genomic_DNA"/>
</dbReference>
<proteinExistence type="predicted"/>
<evidence type="ECO:0000313" key="8">
    <source>
        <dbReference type="EMBL" id="OQE14681.1"/>
    </source>
</evidence>
<dbReference type="Gene3D" id="4.10.240.10">
    <property type="entry name" value="Zn(2)-C6 fungal-type DNA-binding domain"/>
    <property type="match status" value="1"/>
</dbReference>
<dbReference type="AlphaFoldDB" id="A0A1V6SKV7"/>
<reference evidence="9" key="1">
    <citation type="journal article" date="2017" name="Nat. Microbiol.">
        <title>Global analysis of biosynthetic gene clusters reveals vast potential of secondary metabolite production in Penicillium species.</title>
        <authorList>
            <person name="Nielsen J.C."/>
            <person name="Grijseels S."/>
            <person name="Prigent S."/>
            <person name="Ji B."/>
            <person name="Dainat J."/>
            <person name="Nielsen K.F."/>
            <person name="Frisvad J.C."/>
            <person name="Workman M."/>
            <person name="Nielsen J."/>
        </authorList>
    </citation>
    <scope>NUCLEOTIDE SEQUENCE [LARGE SCALE GENOMIC DNA]</scope>
    <source>
        <strain evidence="9">IBT 14082</strain>
    </source>
</reference>
<dbReference type="GO" id="GO:0008270">
    <property type="term" value="F:zinc ion binding"/>
    <property type="evidence" value="ECO:0007669"/>
    <property type="project" value="InterPro"/>
</dbReference>
<dbReference type="PANTHER" id="PTHR46910">
    <property type="entry name" value="TRANSCRIPTION FACTOR PDR1"/>
    <property type="match status" value="1"/>
</dbReference>
<evidence type="ECO:0000256" key="1">
    <source>
        <dbReference type="ARBA" id="ARBA00004123"/>
    </source>
</evidence>
<feature type="domain" description="Zn(2)-C6 fungal-type" evidence="7">
    <location>
        <begin position="12"/>
        <end position="42"/>
    </location>
</feature>
<evidence type="ECO:0000256" key="2">
    <source>
        <dbReference type="ARBA" id="ARBA00022723"/>
    </source>
</evidence>
<accession>A0A1V6SKV7</accession>
<dbReference type="CDD" id="cd12148">
    <property type="entry name" value="fungal_TF_MHR"/>
    <property type="match status" value="1"/>
</dbReference>
<dbReference type="GO" id="GO:0006351">
    <property type="term" value="P:DNA-templated transcription"/>
    <property type="evidence" value="ECO:0007669"/>
    <property type="project" value="InterPro"/>
</dbReference>
<dbReference type="OrthoDB" id="2740448at2759"/>
<keyword evidence="6" id="KW-0539">Nucleus</keyword>
<protein>
    <recommendedName>
        <fullName evidence="7">Zn(2)-C6 fungal-type domain-containing protein</fullName>
    </recommendedName>
</protein>
<evidence type="ECO:0000256" key="6">
    <source>
        <dbReference type="ARBA" id="ARBA00023242"/>
    </source>
</evidence>
<dbReference type="GO" id="GO:0003677">
    <property type="term" value="F:DNA binding"/>
    <property type="evidence" value="ECO:0007669"/>
    <property type="project" value="UniProtKB-KW"/>
</dbReference>
<comment type="subcellular location">
    <subcellularLocation>
        <location evidence="1">Nucleus</location>
    </subcellularLocation>
</comment>
<evidence type="ECO:0000256" key="4">
    <source>
        <dbReference type="ARBA" id="ARBA00023125"/>
    </source>
</evidence>
<evidence type="ECO:0000256" key="5">
    <source>
        <dbReference type="ARBA" id="ARBA00023163"/>
    </source>
</evidence>
<dbReference type="CDD" id="cd00067">
    <property type="entry name" value="GAL4"/>
    <property type="match status" value="1"/>
</dbReference>
<dbReference type="GO" id="GO:0000981">
    <property type="term" value="F:DNA-binding transcription factor activity, RNA polymerase II-specific"/>
    <property type="evidence" value="ECO:0007669"/>
    <property type="project" value="InterPro"/>
</dbReference>
<keyword evidence="4" id="KW-0238">DNA-binding</keyword>
<comment type="caution">
    <text evidence="8">The sequence shown here is derived from an EMBL/GenBank/DDBJ whole genome shotgun (WGS) entry which is preliminary data.</text>
</comment>
<dbReference type="SMART" id="SM00066">
    <property type="entry name" value="GAL4"/>
    <property type="match status" value="1"/>
</dbReference>
<dbReference type="InterPro" id="IPR050987">
    <property type="entry name" value="AtrR-like"/>
</dbReference>
<sequence>MMSTGHALATISCGRCQSKKIRCNRVTPRCDRCEATGAECTYLPRKPRTKKQGTKSLEKGVLLEVLERLKRLEEHCGLDTFAGNQDNEVDSMSISSVESENTRNTTLPETPTTIVPPGIRDIISRIKDEGSRSMLLSSVFCHLQQIESCFLENEQCLCAITSAISEIQFMQDTQLTEPPEELSIPKDLAQQLIDYYYSFCHFEGFKIPLEKSFLSSIPDLLEIPHVQLDCTSQIIYYTILLQGIVTKPEALPRRGTLIHILYQKCVSLSEDWLKNVKDTPADFFAALTLARKPDTFQYHTNELTNSQMSLSLECCDIDLSWKALAQACRISKALGFFSVDETPSEGDNQLSTEPESLPYQAEVERNRKRFEFWHILRTDCLFRMCFGKPTLIPAGSWKVNFPDPTINGVDHESSRFIQIHFIASMRLALIVMKYLDWVDRGKDPDPVSHDATIDGFIDEVQLILSDWDAEGLLQMATNHVDIWFCVDVLFSTYKMLIVLYQSKKCNQSHILPSQAVEISRKSVKIFQSLLASSAHAYWGVSLILFHQFIPFFILCLDIIGNPDHANLEEDLVSIGWMSDYAEMVIKERVGLKPVMIIIKSMATACQQTKMDRLGRAVDAGA</sequence>
<dbReference type="InterPro" id="IPR007219">
    <property type="entry name" value="XnlR_reg_dom"/>
</dbReference>
<gene>
    <name evidence="8" type="ORF">PENFLA_c036G05182</name>
</gene>
<dbReference type="STRING" id="254877.A0A1V6SKV7"/>